<accession>A0A3Q3VTA6</accession>
<sequence>MYLKRRFVLLYGSQKGQAQSIAEGVAEEAGDHGLVAELSCLDNSEKYNLEKETAPVVFIVSTTGDGEPPDNALGFVKRIKRKTLAMLFRSRILVFLHALFLNPLIYHSLQKD</sequence>
<evidence type="ECO:0000256" key="2">
    <source>
        <dbReference type="SAM" id="Phobius"/>
    </source>
</evidence>
<evidence type="ECO:0000313" key="5">
    <source>
        <dbReference type="Proteomes" id="UP000261620"/>
    </source>
</evidence>
<dbReference type="Ensembl" id="ENSMMOT00000004677.1">
    <property type="protein sequence ID" value="ENSMMOP00000004593.1"/>
    <property type="gene ID" value="ENSMMOG00000003656.1"/>
</dbReference>
<dbReference type="InterPro" id="IPR029039">
    <property type="entry name" value="Flavoprotein-like_sf"/>
</dbReference>
<dbReference type="SUPFAM" id="SSF52218">
    <property type="entry name" value="Flavoproteins"/>
    <property type="match status" value="1"/>
</dbReference>
<dbReference type="InterPro" id="IPR008254">
    <property type="entry name" value="Flavodoxin/NO_synth"/>
</dbReference>
<proteinExistence type="predicted"/>
<protein>
    <recommendedName>
        <fullName evidence="3">Flavodoxin-like domain-containing protein</fullName>
    </recommendedName>
</protein>
<evidence type="ECO:0000256" key="1">
    <source>
        <dbReference type="ARBA" id="ARBA00022630"/>
    </source>
</evidence>
<name>A0A3Q3VTA6_MOLML</name>
<dbReference type="GO" id="GO:0050667">
    <property type="term" value="P:homocysteine metabolic process"/>
    <property type="evidence" value="ECO:0007669"/>
    <property type="project" value="TreeGrafter"/>
</dbReference>
<evidence type="ECO:0000259" key="3">
    <source>
        <dbReference type="PROSITE" id="PS50902"/>
    </source>
</evidence>
<feature type="domain" description="Flavodoxin-like" evidence="3">
    <location>
        <begin position="7"/>
        <end position="112"/>
    </location>
</feature>
<dbReference type="AlphaFoldDB" id="A0A3Q3VTA6"/>
<dbReference type="InterPro" id="IPR001094">
    <property type="entry name" value="Flavdoxin-like"/>
</dbReference>
<keyword evidence="5" id="KW-1185">Reference proteome</keyword>
<reference evidence="4" key="1">
    <citation type="submission" date="2025-08" db="UniProtKB">
        <authorList>
            <consortium name="Ensembl"/>
        </authorList>
    </citation>
    <scope>IDENTIFICATION</scope>
</reference>
<dbReference type="Pfam" id="PF00258">
    <property type="entry name" value="Flavodoxin_1"/>
    <property type="match status" value="1"/>
</dbReference>
<dbReference type="GO" id="GO:0009086">
    <property type="term" value="P:methionine biosynthetic process"/>
    <property type="evidence" value="ECO:0007669"/>
    <property type="project" value="TreeGrafter"/>
</dbReference>
<feature type="transmembrane region" description="Helical" evidence="2">
    <location>
        <begin position="87"/>
        <end position="106"/>
    </location>
</feature>
<keyword evidence="2" id="KW-0812">Transmembrane</keyword>
<dbReference type="GO" id="GO:0010181">
    <property type="term" value="F:FMN binding"/>
    <property type="evidence" value="ECO:0007669"/>
    <property type="project" value="InterPro"/>
</dbReference>
<dbReference type="GO" id="GO:0030586">
    <property type="term" value="F:[methionine synthase] reductase (NADPH) activity"/>
    <property type="evidence" value="ECO:0007669"/>
    <property type="project" value="TreeGrafter"/>
</dbReference>
<keyword evidence="2" id="KW-0472">Membrane</keyword>
<dbReference type="GO" id="GO:0005829">
    <property type="term" value="C:cytosol"/>
    <property type="evidence" value="ECO:0007669"/>
    <property type="project" value="TreeGrafter"/>
</dbReference>
<dbReference type="PANTHER" id="PTHR19384:SF84">
    <property type="entry name" value="METHIONINE SYNTHASE REDUCTASE"/>
    <property type="match status" value="1"/>
</dbReference>
<keyword evidence="1" id="KW-0285">Flavoprotein</keyword>
<organism evidence="4 5">
    <name type="scientific">Mola mola</name>
    <name type="common">Ocean sunfish</name>
    <name type="synonym">Tetraodon mola</name>
    <dbReference type="NCBI Taxonomy" id="94237"/>
    <lineage>
        <taxon>Eukaryota</taxon>
        <taxon>Metazoa</taxon>
        <taxon>Chordata</taxon>
        <taxon>Craniata</taxon>
        <taxon>Vertebrata</taxon>
        <taxon>Euteleostomi</taxon>
        <taxon>Actinopterygii</taxon>
        <taxon>Neopterygii</taxon>
        <taxon>Teleostei</taxon>
        <taxon>Neoteleostei</taxon>
        <taxon>Acanthomorphata</taxon>
        <taxon>Eupercaria</taxon>
        <taxon>Tetraodontiformes</taxon>
        <taxon>Molidae</taxon>
        <taxon>Mola</taxon>
    </lineage>
</organism>
<dbReference type="Proteomes" id="UP000261620">
    <property type="component" value="Unplaced"/>
</dbReference>
<dbReference type="Gene3D" id="3.40.50.360">
    <property type="match status" value="1"/>
</dbReference>
<evidence type="ECO:0000313" key="4">
    <source>
        <dbReference type="Ensembl" id="ENSMMOP00000004593.1"/>
    </source>
</evidence>
<dbReference type="PANTHER" id="PTHR19384">
    <property type="entry name" value="NITRIC OXIDE SYNTHASE-RELATED"/>
    <property type="match status" value="1"/>
</dbReference>
<keyword evidence="2" id="KW-1133">Transmembrane helix</keyword>
<dbReference type="GO" id="GO:0050660">
    <property type="term" value="F:flavin adenine dinucleotide binding"/>
    <property type="evidence" value="ECO:0007669"/>
    <property type="project" value="TreeGrafter"/>
</dbReference>
<reference evidence="4" key="2">
    <citation type="submission" date="2025-09" db="UniProtKB">
        <authorList>
            <consortium name="Ensembl"/>
        </authorList>
    </citation>
    <scope>IDENTIFICATION</scope>
</reference>
<dbReference type="PRINTS" id="PR00369">
    <property type="entry name" value="FLAVODOXIN"/>
</dbReference>
<dbReference type="PROSITE" id="PS50902">
    <property type="entry name" value="FLAVODOXIN_LIKE"/>
    <property type="match status" value="1"/>
</dbReference>